<evidence type="ECO:0000256" key="2">
    <source>
        <dbReference type="ARBA" id="ARBA00023054"/>
    </source>
</evidence>
<protein>
    <submittedName>
        <fullName evidence="7">Protein mlp1</fullName>
    </submittedName>
</protein>
<feature type="compositionally biased region" description="Basic and acidic residues" evidence="5">
    <location>
        <begin position="1649"/>
        <end position="1658"/>
    </location>
</feature>
<dbReference type="PANTHER" id="PTHR18898:SF2">
    <property type="entry name" value="NUCLEOPROTEIN TPR"/>
    <property type="match status" value="1"/>
</dbReference>
<feature type="compositionally biased region" description="Low complexity" evidence="5">
    <location>
        <begin position="1628"/>
        <end position="1644"/>
    </location>
</feature>
<dbReference type="InterPro" id="IPR057974">
    <property type="entry name" value="NUA/TPR/MLP1-2-like_dom"/>
</dbReference>
<feature type="coiled-coil region" evidence="4">
    <location>
        <begin position="1114"/>
        <end position="1148"/>
    </location>
</feature>
<comment type="subcellular location">
    <subcellularLocation>
        <location evidence="1">Nucleus</location>
    </subcellularLocation>
</comment>
<dbReference type="GO" id="GO:0006406">
    <property type="term" value="P:mRNA export from nucleus"/>
    <property type="evidence" value="ECO:0007669"/>
    <property type="project" value="TreeGrafter"/>
</dbReference>
<feature type="compositionally biased region" description="Basic and acidic residues" evidence="5">
    <location>
        <begin position="1553"/>
        <end position="1563"/>
    </location>
</feature>
<reference evidence="7" key="1">
    <citation type="submission" date="2023-03" db="EMBL/GenBank/DDBJ databases">
        <title>Mating type loci evolution in Malassezia.</title>
        <authorList>
            <person name="Coelho M.A."/>
        </authorList>
    </citation>
    <scope>NUCLEOTIDE SEQUENCE</scope>
    <source>
        <strain evidence="7">CBS 9557</strain>
    </source>
</reference>
<feature type="compositionally biased region" description="Low complexity" evidence="5">
    <location>
        <begin position="1403"/>
        <end position="1412"/>
    </location>
</feature>
<evidence type="ECO:0000256" key="5">
    <source>
        <dbReference type="SAM" id="MobiDB-lite"/>
    </source>
</evidence>
<feature type="region of interest" description="Disordered" evidence="5">
    <location>
        <begin position="1260"/>
        <end position="1308"/>
    </location>
</feature>
<feature type="coiled-coil region" evidence="4">
    <location>
        <begin position="1041"/>
        <end position="1082"/>
    </location>
</feature>
<name>A0AAF0EKE0_9BASI</name>
<feature type="compositionally biased region" description="Basic and acidic residues" evidence="5">
    <location>
        <begin position="1299"/>
        <end position="1308"/>
    </location>
</feature>
<evidence type="ECO:0000256" key="1">
    <source>
        <dbReference type="ARBA" id="ARBA00004123"/>
    </source>
</evidence>
<dbReference type="Proteomes" id="UP001213623">
    <property type="component" value="Chromosome 3"/>
</dbReference>
<organism evidence="7 8">
    <name type="scientific">Malassezia nana</name>
    <dbReference type="NCBI Taxonomy" id="180528"/>
    <lineage>
        <taxon>Eukaryota</taxon>
        <taxon>Fungi</taxon>
        <taxon>Dikarya</taxon>
        <taxon>Basidiomycota</taxon>
        <taxon>Ustilaginomycotina</taxon>
        <taxon>Malasseziomycetes</taxon>
        <taxon>Malasseziales</taxon>
        <taxon>Malasseziaceae</taxon>
        <taxon>Malassezia</taxon>
    </lineage>
</organism>
<feature type="coiled-coil region" evidence="4">
    <location>
        <begin position="919"/>
        <end position="999"/>
    </location>
</feature>
<evidence type="ECO:0000256" key="4">
    <source>
        <dbReference type="SAM" id="Coils"/>
    </source>
</evidence>
<feature type="compositionally biased region" description="Low complexity" evidence="5">
    <location>
        <begin position="1356"/>
        <end position="1367"/>
    </location>
</feature>
<dbReference type="Pfam" id="PF25785">
    <property type="entry name" value="TPR"/>
    <property type="match status" value="1"/>
</dbReference>
<dbReference type="EMBL" id="CP119894">
    <property type="protein sequence ID" value="WFD27103.1"/>
    <property type="molecule type" value="Genomic_DNA"/>
</dbReference>
<feature type="coiled-coil region" evidence="4">
    <location>
        <begin position="1"/>
        <end position="28"/>
    </location>
</feature>
<feature type="coiled-coil region" evidence="4">
    <location>
        <begin position="450"/>
        <end position="487"/>
    </location>
</feature>
<dbReference type="GO" id="GO:0017056">
    <property type="term" value="F:structural constituent of nuclear pore"/>
    <property type="evidence" value="ECO:0007669"/>
    <property type="project" value="TreeGrafter"/>
</dbReference>
<feature type="compositionally biased region" description="Low complexity" evidence="5">
    <location>
        <begin position="1564"/>
        <end position="1580"/>
    </location>
</feature>
<feature type="region of interest" description="Disordered" evidence="5">
    <location>
        <begin position="1535"/>
        <end position="1658"/>
    </location>
</feature>
<evidence type="ECO:0000313" key="7">
    <source>
        <dbReference type="EMBL" id="WFD27103.1"/>
    </source>
</evidence>
<gene>
    <name evidence="7" type="primary">MLP1</name>
    <name evidence="7" type="ORF">MNAN1_002099</name>
</gene>
<dbReference type="GO" id="GO:0005643">
    <property type="term" value="C:nuclear pore"/>
    <property type="evidence" value="ECO:0007669"/>
    <property type="project" value="TreeGrafter"/>
</dbReference>
<keyword evidence="2 4" id="KW-0175">Coiled coil</keyword>
<feature type="compositionally biased region" description="Basic and acidic residues" evidence="5">
    <location>
        <begin position="1370"/>
        <end position="1382"/>
    </location>
</feature>
<evidence type="ECO:0000259" key="6">
    <source>
        <dbReference type="Pfam" id="PF25785"/>
    </source>
</evidence>
<feature type="domain" description="NUA/TPR/MLP1-2-like" evidence="6">
    <location>
        <begin position="351"/>
        <end position="446"/>
    </location>
</feature>
<sequence>MSDLEARVAALENEKHKLLEQWQKEREENARRQDELVSLQQRHQSVRSELASTALALERATAGEYAIKFRTHTLEQEVALAQKEAEWARTELAREHEAAAKTRADLHTRLVQAESERSLATQARESSAEQLIQVERLLTDTQARHSEATHTIAELRTRLSEQESEVLMERAAAKQSMQLADARVERAELRAAELESSYDALVHECAARERSARNETEEVRAQLEALEEDRRTLQEALERMATAVGVDTDSSLVSTPSRTASFAKQVMKDDRSFSDVYVDLVRTQEELRRQRTETGRLEGVLAEVMADLDAHAPQLKAQRDEVAQLRAELDTTTEALEEAHSERDLAERTAHDVSTELERLRREHNLTMEQLEDASAQVRTLLRETIILKDPSAAERLAEDAPAEISDIQDVITEELVTFRSLSELCAQNARLVQAVRELGHRLEERDPRDDELQQAADMLEKVSEELRQQRQRLVDVEQERDVYKSVCHAKGLDTSSTVSEPPPAPAPVPETPPAILADLQREAAARAAAEARVTMLQEAAQYHDQRLNDALAEAGRIHAVLERREAALGEAEQALAVARSAAQEAQTRLATRDAEHRLLSEQRDRLLDENAKLGLARAEAEAALRESRFTDEAKGEQQSTLVDQLRQELAHRQAAQAAAEVKLSEAKAEASHATLRRDMETRELRERLDSLSQQHASVREALAAAQADAQHHERRIADLLTQLEHARGIATLLEKQHAAAEESRRVAVAAALGGSADTQLSPEKQWEMELADVRRGRAAAEADTLAAKAALEDAKSTQARLEAELSQAQQAQAEAQSAHEAAMAEQVQAVADAQAKQAEAESQRAAAEAASAKLQSALQEQGAAHAAEKRELEDALAGLQAAETQVATEETSAWDEVRKFSLQAKEASARADEASAASIVAAQELEAARAEVQRLRDEAEKARVARDVLAADHNRAMLELQEKMRTLEKATEEQRTQRDELQQRNDQLHAHLEGVSRQVAALESGSWEATISDVPAQGSEATPAAAEGHATPSTGELQVIRYLRREKEQKVLQLELAQQERARLEQVAAKTAEQLAACRAELKTQRETVQAPNLQCQELLDKIHQLSTLREQVATLTEGKQAVESRNQILEKELAQAKDAMQPYREQLQHTQVELETVQTQLRVVQDDVQRWKTRASGLLKSSGVEEEMKKADKERTRMQEQVQAAKAELESETTRLSSELQAANKKFEQLREQVRARITQERRAVAEAVERANQLEKDMAAQASAAEEEKKQLQAQLKAAETEPTEDAKTDTTQLEEQLKAKTEECEKHKHFARTFLKDKRAAEAQVQALTAELEALRAKKGDNSEATDPPPATATETPSTAPASQEPKNDTTEAADDKQTTASAPTEAEIKTETPTESDAPTAMAPEAAAATVADLTPKQVAALRARIAELETLLSQAQARIAELEKELADTQASHASALAAKEAELETLRQGPEAAIAAKESELQAHYQSLLKSRYEDGKREAALRSQIMVSQRDKKITNLTNEINELKAKLGESVPPKQAAVAPAPTKEAESTPEKESPAPARPAVVRGAGAARGARGGAAGAPKPVPIRPAAETGTSIRGTAKAGRGGAPVAGGSKRKRELNASTSSESEAKASNKPASSKKSKPEKQGDGK</sequence>
<proteinExistence type="predicted"/>
<dbReference type="PANTHER" id="PTHR18898">
    <property type="entry name" value="NUCLEOPROTEIN TPR-RELATED"/>
    <property type="match status" value="1"/>
</dbReference>
<feature type="region of interest" description="Disordered" evidence="5">
    <location>
        <begin position="1338"/>
        <end position="1412"/>
    </location>
</feature>
<feature type="coiled-coil region" evidence="4">
    <location>
        <begin position="315"/>
        <end position="377"/>
    </location>
</feature>
<accession>A0AAF0EKE0</accession>
<feature type="coiled-coil region" evidence="4">
    <location>
        <begin position="1424"/>
        <end position="1465"/>
    </location>
</feature>
<keyword evidence="8" id="KW-1185">Reference proteome</keyword>
<feature type="compositionally biased region" description="Low complexity" evidence="5">
    <location>
        <begin position="1540"/>
        <end position="1551"/>
    </location>
</feature>
<keyword evidence="3" id="KW-0539">Nucleus</keyword>
<feature type="region of interest" description="Disordered" evidence="5">
    <location>
        <begin position="802"/>
        <end position="825"/>
    </location>
</feature>
<evidence type="ECO:0000256" key="3">
    <source>
        <dbReference type="ARBA" id="ARBA00023242"/>
    </source>
</evidence>
<evidence type="ECO:0000313" key="8">
    <source>
        <dbReference type="Proteomes" id="UP001213623"/>
    </source>
</evidence>
<feature type="coiled-coil region" evidence="4">
    <location>
        <begin position="682"/>
        <end position="723"/>
    </location>
</feature>
<feature type="coiled-coil region" evidence="4">
    <location>
        <begin position="145"/>
        <end position="243"/>
    </location>
</feature>